<dbReference type="Proteomes" id="UP001295794">
    <property type="component" value="Unassembled WGS sequence"/>
</dbReference>
<evidence type="ECO:0000313" key="3">
    <source>
        <dbReference type="Proteomes" id="UP001295794"/>
    </source>
</evidence>
<organism evidence="2 3">
    <name type="scientific">Mycena citricolor</name>
    <dbReference type="NCBI Taxonomy" id="2018698"/>
    <lineage>
        <taxon>Eukaryota</taxon>
        <taxon>Fungi</taxon>
        <taxon>Dikarya</taxon>
        <taxon>Basidiomycota</taxon>
        <taxon>Agaricomycotina</taxon>
        <taxon>Agaricomycetes</taxon>
        <taxon>Agaricomycetidae</taxon>
        <taxon>Agaricales</taxon>
        <taxon>Marasmiineae</taxon>
        <taxon>Mycenaceae</taxon>
        <taxon>Mycena</taxon>
    </lineage>
</organism>
<feature type="region of interest" description="Disordered" evidence="1">
    <location>
        <begin position="290"/>
        <end position="612"/>
    </location>
</feature>
<name>A0AAD2HWI7_9AGAR</name>
<dbReference type="InterPro" id="IPR042065">
    <property type="entry name" value="E3_ELL-like"/>
</dbReference>
<dbReference type="AlphaFoldDB" id="A0AAD2HWI7"/>
<gene>
    <name evidence="2" type="ORF">MYCIT1_LOCUS32608</name>
</gene>
<feature type="region of interest" description="Disordered" evidence="1">
    <location>
        <begin position="136"/>
        <end position="174"/>
    </location>
</feature>
<feature type="compositionally biased region" description="Basic and acidic residues" evidence="1">
    <location>
        <begin position="471"/>
        <end position="481"/>
    </location>
</feature>
<feature type="region of interest" description="Disordered" evidence="1">
    <location>
        <begin position="1"/>
        <end position="20"/>
    </location>
</feature>
<evidence type="ECO:0000256" key="1">
    <source>
        <dbReference type="SAM" id="MobiDB-lite"/>
    </source>
</evidence>
<keyword evidence="3" id="KW-1185">Reference proteome</keyword>
<accession>A0AAD2HWI7</accession>
<evidence type="ECO:0008006" key="4">
    <source>
        <dbReference type="Google" id="ProtNLM"/>
    </source>
</evidence>
<reference evidence="2" key="1">
    <citation type="submission" date="2023-11" db="EMBL/GenBank/DDBJ databases">
        <authorList>
            <person name="De Vega J J."/>
            <person name="De Vega J J."/>
        </authorList>
    </citation>
    <scope>NUCLEOTIDE SEQUENCE</scope>
</reference>
<sequence length="693" mass="76532">MSLPANVKLSVQGHSRPGDTLHSVPKQAMIVKMSEDALLAIQGAPRLEFVSGPELGFVIGGQFFPMRSTNEGQPHDLYLRASSAAKPMAPLKLYANITGRFTVERDLDKIQTKMRSATRGAKEARHEIMMLDKPLPTAQKKKKAPGTSTAMFRNPVQQPRASASTRPVSPSPPVTTVSSAVRFAVLKFMAIKERTLDEVLAIFPRDDDDSRRREIHQLLSQQMGEPGKRPGHWTLRPEIWKEVRPYEWTGLDDKERMMMARTARLVLSNLQIPETDPLWTHVNYRPEESALVGKSGGKRGISGKELKEKKKKPKPDPKAEIAMRDGSRPVARVSDSRPSDSVVSETAVRRTGPGSGYRAPRAGSHEARISVAVDSKSTGMDSRATVKDMKPAKDTKSDARLNARTDAKPSARPEARSEAKPNARQDPNLRSDSKPTARGPVDVRTKSREPPRPSVNAKAVPPIPPPTQTRPTKETAPDTLKRKQPVQDVTSAEPAKRRKTDEGLLSRAAGLPNRPETSLARASHQGRSSLPARPVTTASTAKPVQSAASSKRREPIYTSSEDEGEIRPASRPKTELRSIPSSSGSAAANEPGRLSEPSRMAPIPASDRSKLRTRYNETYLDYLSNYQRLFAEQAKIERLLSKRDGSTASDSELDDVMSPEEITKRKNDHLRYERELEKIRVSFKTSAGEIKSE</sequence>
<feature type="compositionally biased region" description="Polar residues" evidence="1">
    <location>
        <begin position="146"/>
        <end position="157"/>
    </location>
</feature>
<dbReference type="Gene3D" id="1.10.10.2670">
    <property type="entry name" value="E3 ubiquitin-protein ligase"/>
    <property type="match status" value="1"/>
</dbReference>
<feature type="compositionally biased region" description="Basic and acidic residues" evidence="1">
    <location>
        <begin position="302"/>
        <end position="327"/>
    </location>
</feature>
<feature type="region of interest" description="Disordered" evidence="1">
    <location>
        <begin position="642"/>
        <end position="664"/>
    </location>
</feature>
<protein>
    <recommendedName>
        <fullName evidence="4">RNA polymerase II elongation factor ELL N-terminal domain-containing protein</fullName>
    </recommendedName>
</protein>
<evidence type="ECO:0000313" key="2">
    <source>
        <dbReference type="EMBL" id="CAK5281462.1"/>
    </source>
</evidence>
<feature type="compositionally biased region" description="Polar residues" evidence="1">
    <location>
        <begin position="536"/>
        <end position="549"/>
    </location>
</feature>
<proteinExistence type="predicted"/>
<dbReference type="EMBL" id="CAVNYO010000444">
    <property type="protein sequence ID" value="CAK5281462.1"/>
    <property type="molecule type" value="Genomic_DNA"/>
</dbReference>
<feature type="compositionally biased region" description="Basic and acidic residues" evidence="1">
    <location>
        <begin position="384"/>
        <end position="451"/>
    </location>
</feature>
<feature type="compositionally biased region" description="Low complexity" evidence="1">
    <location>
        <begin position="159"/>
        <end position="174"/>
    </location>
</feature>
<feature type="compositionally biased region" description="Basic and acidic residues" evidence="1">
    <location>
        <begin position="565"/>
        <end position="576"/>
    </location>
</feature>
<comment type="caution">
    <text evidence="2">The sequence shown here is derived from an EMBL/GenBank/DDBJ whole genome shotgun (WGS) entry which is preliminary data.</text>
</comment>